<keyword evidence="3" id="KW-0812">Transmembrane</keyword>
<dbReference type="PANTHER" id="PTHR44227">
    <property type="match status" value="1"/>
</dbReference>
<evidence type="ECO:0000313" key="4">
    <source>
        <dbReference type="EMBL" id="XBS19005.1"/>
    </source>
</evidence>
<dbReference type="KEGG" id="mech:Q9L42_011530"/>
<gene>
    <name evidence="4" type="ORF">Q9L42_011530</name>
</gene>
<proteinExistence type="predicted"/>
<dbReference type="AlphaFoldDB" id="A0AAU7NPU9"/>
<feature type="transmembrane region" description="Helical" evidence="3">
    <location>
        <begin position="12"/>
        <end position="35"/>
    </location>
</feature>
<dbReference type="RefSeq" id="WP_305908254.1">
    <property type="nucleotide sequence ID" value="NZ_CP157743.1"/>
</dbReference>
<feature type="transmembrane region" description="Helical" evidence="3">
    <location>
        <begin position="232"/>
        <end position="250"/>
    </location>
</feature>
<evidence type="ECO:0008006" key="6">
    <source>
        <dbReference type="Google" id="ProtNLM"/>
    </source>
</evidence>
<evidence type="ECO:0000256" key="1">
    <source>
        <dbReference type="ARBA" id="ARBA00022737"/>
    </source>
</evidence>
<name>A0AAU7NPU9_9GAMM</name>
<keyword evidence="3" id="KW-1133">Transmembrane helix</keyword>
<feature type="transmembrane region" description="Helical" evidence="3">
    <location>
        <begin position="124"/>
        <end position="142"/>
    </location>
</feature>
<keyword evidence="1" id="KW-0677">Repeat</keyword>
<keyword evidence="3" id="KW-0472">Membrane</keyword>
<dbReference type="PANTHER" id="PTHR44227:SF3">
    <property type="entry name" value="PROTEIN O-MANNOSYL-TRANSFERASE TMTC4"/>
    <property type="match status" value="1"/>
</dbReference>
<keyword evidence="5" id="KW-1185">Reference proteome</keyword>
<dbReference type="InterPro" id="IPR052346">
    <property type="entry name" value="O-mannosyl-transferase_TMTC"/>
</dbReference>
<evidence type="ECO:0000256" key="2">
    <source>
        <dbReference type="ARBA" id="ARBA00022803"/>
    </source>
</evidence>
<dbReference type="GO" id="GO:0030968">
    <property type="term" value="P:endoplasmic reticulum unfolded protein response"/>
    <property type="evidence" value="ECO:0007669"/>
    <property type="project" value="TreeGrafter"/>
</dbReference>
<dbReference type="GO" id="GO:0035269">
    <property type="term" value="P:protein O-linked glycosylation via mannose"/>
    <property type="evidence" value="ECO:0007669"/>
    <property type="project" value="TreeGrafter"/>
</dbReference>
<feature type="transmembrane region" description="Helical" evidence="3">
    <location>
        <begin position="310"/>
        <end position="330"/>
    </location>
</feature>
<evidence type="ECO:0000256" key="3">
    <source>
        <dbReference type="SAM" id="Phobius"/>
    </source>
</evidence>
<dbReference type="EMBL" id="CP157743">
    <property type="protein sequence ID" value="XBS19005.1"/>
    <property type="molecule type" value="Genomic_DNA"/>
</dbReference>
<reference evidence="4 5" key="1">
    <citation type="journal article" date="2024" name="Microbiology">
        <title>Methylomarinum rosea sp. nov., a novel halophilic methanotrophic bacterium from the hypersaline Lake Elton.</title>
        <authorList>
            <person name="Suleimanov R.Z."/>
            <person name="Oshkin I.Y."/>
            <person name="Danilova O.V."/>
            <person name="Suzina N.E."/>
            <person name="Dedysh S.N."/>
        </authorList>
    </citation>
    <scope>NUCLEOTIDE SEQUENCE [LARGE SCALE GENOMIC DNA]</scope>
    <source>
        <strain evidence="4 5">Ch1-1</strain>
    </source>
</reference>
<accession>A0AAU7NPU9</accession>
<dbReference type="Proteomes" id="UP001225378">
    <property type="component" value="Chromosome"/>
</dbReference>
<feature type="transmembrane region" description="Helical" evidence="3">
    <location>
        <begin position="336"/>
        <end position="357"/>
    </location>
</feature>
<feature type="transmembrane region" description="Helical" evidence="3">
    <location>
        <begin position="148"/>
        <end position="168"/>
    </location>
</feature>
<evidence type="ECO:0000313" key="5">
    <source>
        <dbReference type="Proteomes" id="UP001225378"/>
    </source>
</evidence>
<feature type="transmembrane region" description="Helical" evidence="3">
    <location>
        <begin position="96"/>
        <end position="117"/>
    </location>
</feature>
<feature type="transmembrane region" description="Helical" evidence="3">
    <location>
        <begin position="180"/>
        <end position="198"/>
    </location>
</feature>
<keyword evidence="2" id="KW-0802">TPR repeat</keyword>
<dbReference type="GO" id="GO:0000030">
    <property type="term" value="F:mannosyltransferase activity"/>
    <property type="evidence" value="ECO:0007669"/>
    <property type="project" value="TreeGrafter"/>
</dbReference>
<protein>
    <recommendedName>
        <fullName evidence="6">Tetratricopeptide repeat protein</fullName>
    </recommendedName>
</protein>
<sequence>MATSIKRYYWAATYLFISSIFIAAYHPGLFGGFLLDDFGNVDKLGDYNGVRNLDTFIQFFTSGIAGPTGRPISLLSFLLNANTWPANPYPFKLTNVILHALNGYLLLLIIQQILSAVAIPATKASWIALISCALWLLHPYHVSTVLYVVQRMAMLSTFFSLIGILLYCHGRLKLSNDQKSAYRFMTSGIVLGTILATLSKENGALLPILLLCIEATIFSSPSCTLPRLRKRWLAVFLILPTVVIIGYLLSRINFSHFDAPMGQREFSQKQRLLTESRLVIGYLYNLLIPQMFYSGIFNESIRLSHSLLDPISTLPSVLLVITLPTAAYWLRKKHPFLALAVLFFFAGHLLESTTIGLELYFEHRNYLPSLFLFLPLAYYPLSSQLKTWRFAIIGYAAVCALFTYQRSTLWGNPVELSLFWAKQNQQSSRAQRTAALTLEKYGNPQAALEILTQGKANIPDSLDIKLHWAMQKCAISNLTSEDAAGLSQAALANPYTTSYYNLLEAFVLQANQKQCSELNPQLALTILSGLDNNPSILKNHRVSFQFDHLRGLIYLHTEHPKLAYNEFHNALAKTQRIGHGLLQSSLLASYGEYKLALQHLDYTETLLPSYQAVDYFSSKHGDELVYLRQQIESDAKQTLQTHETKHQHRPASKE</sequence>
<organism evidence="4 5">
    <name type="scientific">Methylomarinum roseum</name>
    <dbReference type="NCBI Taxonomy" id="3067653"/>
    <lineage>
        <taxon>Bacteria</taxon>
        <taxon>Pseudomonadati</taxon>
        <taxon>Pseudomonadota</taxon>
        <taxon>Gammaproteobacteria</taxon>
        <taxon>Methylococcales</taxon>
        <taxon>Methylococcaceae</taxon>
        <taxon>Methylomarinum</taxon>
    </lineage>
</organism>
<feature type="transmembrane region" description="Helical" evidence="3">
    <location>
        <begin position="204"/>
        <end position="225"/>
    </location>
</feature>